<dbReference type="AlphaFoldDB" id="A0A1H3PBD7"/>
<dbReference type="Gene3D" id="2.10.109.10">
    <property type="entry name" value="Umud Fragment, subunit A"/>
    <property type="match status" value="1"/>
</dbReference>
<dbReference type="InterPro" id="IPR039418">
    <property type="entry name" value="LexA-like"/>
</dbReference>
<dbReference type="GO" id="GO:0003677">
    <property type="term" value="F:DNA binding"/>
    <property type="evidence" value="ECO:0007669"/>
    <property type="project" value="UniProtKB-KW"/>
</dbReference>
<protein>
    <submittedName>
        <fullName evidence="5">SOS-response transcriptional repressor LexA (RecA-mediated autopeptidase)</fullName>
    </submittedName>
</protein>
<dbReference type="PROSITE" id="PS50943">
    <property type="entry name" value="HTH_CROC1"/>
    <property type="match status" value="1"/>
</dbReference>
<evidence type="ECO:0000256" key="2">
    <source>
        <dbReference type="ARBA" id="ARBA00023125"/>
    </source>
</evidence>
<dbReference type="RefSeq" id="WP_083393618.1">
    <property type="nucleotide sequence ID" value="NZ_CP141274.1"/>
</dbReference>
<keyword evidence="2" id="KW-0238">DNA-binding</keyword>
<dbReference type="PANTHER" id="PTHR40661">
    <property type="match status" value="1"/>
</dbReference>
<name>A0A1H3PBD7_9BURK</name>
<dbReference type="InterPro" id="IPR036286">
    <property type="entry name" value="LexA/Signal_pep-like_sf"/>
</dbReference>
<evidence type="ECO:0000256" key="3">
    <source>
        <dbReference type="ARBA" id="ARBA00023163"/>
    </source>
</evidence>
<dbReference type="EMBL" id="FNPE01000010">
    <property type="protein sequence ID" value="SDY98378.1"/>
    <property type="molecule type" value="Genomic_DNA"/>
</dbReference>
<keyword evidence="1" id="KW-0805">Transcription regulation</keyword>
<dbReference type="CDD" id="cd06529">
    <property type="entry name" value="S24_LexA-like"/>
    <property type="match status" value="1"/>
</dbReference>
<dbReference type="SUPFAM" id="SSF47413">
    <property type="entry name" value="lambda repressor-like DNA-binding domains"/>
    <property type="match status" value="1"/>
</dbReference>
<accession>A0A1H3PBD7</accession>
<dbReference type="GeneID" id="94690092"/>
<dbReference type="InterPro" id="IPR010982">
    <property type="entry name" value="Lambda_DNA-bd_dom_sf"/>
</dbReference>
<dbReference type="SUPFAM" id="SSF51306">
    <property type="entry name" value="LexA/Signal peptidase"/>
    <property type="match status" value="1"/>
</dbReference>
<dbReference type="PANTHER" id="PTHR40661:SF3">
    <property type="entry name" value="FELS-1 PROPHAGE TRANSCRIPTIONAL REGULATOR"/>
    <property type="match status" value="1"/>
</dbReference>
<sequence>MKLKDWIKAARLHQKWTQEELGEAIGRSKANVGHWENGVHEPKFDQLVAIASATGFPPPALRLPSGKAENRKGMRQYPVLSHTQAAALAEVGALPELTESIEFGKDDASARAFFLELEGNAMSPEFREGDRVLIDPQASPQPGDFVVASSGKRQVLLRKYRVREVDEKGVAVFELVPLNEDHALLCSDKNRLVLIGTMIGLWRRFPRPPSNL</sequence>
<dbReference type="InterPro" id="IPR015927">
    <property type="entry name" value="Peptidase_S24_S26A/B/C"/>
</dbReference>
<dbReference type="InterPro" id="IPR001387">
    <property type="entry name" value="Cro/C1-type_HTH"/>
</dbReference>
<evidence type="ECO:0000313" key="5">
    <source>
        <dbReference type="EMBL" id="SDY98378.1"/>
    </source>
</evidence>
<reference evidence="5 6" key="1">
    <citation type="submission" date="2016-10" db="EMBL/GenBank/DDBJ databases">
        <authorList>
            <person name="de Groot N.N."/>
        </authorList>
    </citation>
    <scope>NUCLEOTIDE SEQUENCE [LARGE SCALE GENOMIC DNA]</scope>
    <source>
        <strain evidence="5 6">LMG 24775</strain>
    </source>
</reference>
<gene>
    <name evidence="5" type="ORF">SAMN05421547_11072</name>
</gene>
<evidence type="ECO:0000259" key="4">
    <source>
        <dbReference type="PROSITE" id="PS50943"/>
    </source>
</evidence>
<dbReference type="Pfam" id="PF01381">
    <property type="entry name" value="HTH_3"/>
    <property type="match status" value="1"/>
</dbReference>
<evidence type="ECO:0000256" key="1">
    <source>
        <dbReference type="ARBA" id="ARBA00023015"/>
    </source>
</evidence>
<organism evidence="5 6">
    <name type="scientific">Delftia lacustris</name>
    <dbReference type="NCBI Taxonomy" id="558537"/>
    <lineage>
        <taxon>Bacteria</taxon>
        <taxon>Pseudomonadati</taxon>
        <taxon>Pseudomonadota</taxon>
        <taxon>Betaproteobacteria</taxon>
        <taxon>Burkholderiales</taxon>
        <taxon>Comamonadaceae</taxon>
        <taxon>Delftia</taxon>
    </lineage>
</organism>
<proteinExistence type="predicted"/>
<dbReference type="Proteomes" id="UP000183417">
    <property type="component" value="Unassembled WGS sequence"/>
</dbReference>
<evidence type="ECO:0000313" key="6">
    <source>
        <dbReference type="Proteomes" id="UP000183417"/>
    </source>
</evidence>
<keyword evidence="3" id="KW-0804">Transcription</keyword>
<feature type="domain" description="HTH cro/C1-type" evidence="4">
    <location>
        <begin position="7"/>
        <end position="61"/>
    </location>
</feature>
<dbReference type="SMART" id="SM00530">
    <property type="entry name" value="HTH_XRE"/>
    <property type="match status" value="1"/>
</dbReference>
<dbReference type="Gene3D" id="1.10.260.40">
    <property type="entry name" value="lambda repressor-like DNA-binding domains"/>
    <property type="match status" value="1"/>
</dbReference>
<dbReference type="CDD" id="cd00093">
    <property type="entry name" value="HTH_XRE"/>
    <property type="match status" value="1"/>
</dbReference>
<dbReference type="Pfam" id="PF00717">
    <property type="entry name" value="Peptidase_S24"/>
    <property type="match status" value="1"/>
</dbReference>